<dbReference type="InterPro" id="IPR001810">
    <property type="entry name" value="F-box_dom"/>
</dbReference>
<dbReference type="SUPFAM" id="SSF81383">
    <property type="entry name" value="F-box domain"/>
    <property type="match status" value="1"/>
</dbReference>
<protein>
    <recommendedName>
        <fullName evidence="1">F-box domain-containing protein</fullName>
    </recommendedName>
</protein>
<dbReference type="AlphaFoldDB" id="A0A498J944"/>
<name>A0A498J944_MALDO</name>
<dbReference type="Pfam" id="PF00646">
    <property type="entry name" value="F-box"/>
    <property type="match status" value="1"/>
</dbReference>
<accession>A0A498J944</accession>
<evidence type="ECO:0000313" key="2">
    <source>
        <dbReference type="EMBL" id="RXH89921.1"/>
    </source>
</evidence>
<dbReference type="PROSITE" id="PS50181">
    <property type="entry name" value="FBOX"/>
    <property type="match status" value="1"/>
</dbReference>
<comment type="caution">
    <text evidence="2">The sequence shown here is derived from an EMBL/GenBank/DDBJ whole genome shotgun (WGS) entry which is preliminary data.</text>
</comment>
<evidence type="ECO:0000259" key="1">
    <source>
        <dbReference type="PROSITE" id="PS50181"/>
    </source>
</evidence>
<organism evidence="2 3">
    <name type="scientific">Malus domestica</name>
    <name type="common">Apple</name>
    <name type="synonym">Pyrus malus</name>
    <dbReference type="NCBI Taxonomy" id="3750"/>
    <lineage>
        <taxon>Eukaryota</taxon>
        <taxon>Viridiplantae</taxon>
        <taxon>Streptophyta</taxon>
        <taxon>Embryophyta</taxon>
        <taxon>Tracheophyta</taxon>
        <taxon>Spermatophyta</taxon>
        <taxon>Magnoliopsida</taxon>
        <taxon>eudicotyledons</taxon>
        <taxon>Gunneridae</taxon>
        <taxon>Pentapetalae</taxon>
        <taxon>rosids</taxon>
        <taxon>fabids</taxon>
        <taxon>Rosales</taxon>
        <taxon>Rosaceae</taxon>
        <taxon>Amygdaloideae</taxon>
        <taxon>Maleae</taxon>
        <taxon>Malus</taxon>
    </lineage>
</organism>
<dbReference type="PANTHER" id="PTHR31900:SF34">
    <property type="entry name" value="EMB|CAB62440.1-RELATED"/>
    <property type="match status" value="1"/>
</dbReference>
<dbReference type="EMBL" id="RDQH01000335">
    <property type="protein sequence ID" value="RXH89921.1"/>
    <property type="molecule type" value="Genomic_DNA"/>
</dbReference>
<gene>
    <name evidence="2" type="ORF">DVH24_032278</name>
</gene>
<sequence>MTEARDRISDLPDEILHEIFSLVPVKSVAKNSALSRTWSRLWATLPVLDFNQVCPPMPKRLDHANELQVVLDEQVEALAFIPRVLFSRPENSNINVFRFSGRLMSLSCLEDCICRVVNHRIGELQLNLLMACGERFDLPHCVYECDSLRSLTLINATRIRLRSQPEDSKPRFCFSFSLVKATSGLCSLQALTLKCVDILDDHLTTDLFSDSSFPFLQNLIMKTCQGMTHLKISCSKLKDMRVVDMNLNSLDISGSRLENLTVRFCFENPSGDNKSRVNIFAPNLKVFRWQFNGYTDDCSIQNFPRLNAFYMHYWLEDDVSNVIIKNVVKLLSASSQISVLDIQSFGLLLVSLLFFFPSDFTCFEKTMVTSLSC</sequence>
<dbReference type="Proteomes" id="UP000290289">
    <property type="component" value="Chromosome 9"/>
</dbReference>
<proteinExistence type="predicted"/>
<dbReference type="InterPro" id="IPR036047">
    <property type="entry name" value="F-box-like_dom_sf"/>
</dbReference>
<evidence type="ECO:0000313" key="3">
    <source>
        <dbReference type="Proteomes" id="UP000290289"/>
    </source>
</evidence>
<keyword evidence="3" id="KW-1185">Reference proteome</keyword>
<dbReference type="InterPro" id="IPR050232">
    <property type="entry name" value="FBL13/AtMIF1-like"/>
</dbReference>
<feature type="domain" description="F-box" evidence="1">
    <location>
        <begin position="5"/>
        <end position="53"/>
    </location>
</feature>
<reference evidence="2 3" key="1">
    <citation type="submission" date="2018-10" db="EMBL/GenBank/DDBJ databases">
        <title>A high-quality apple genome assembly.</title>
        <authorList>
            <person name="Hu J."/>
        </authorList>
    </citation>
    <scope>NUCLEOTIDE SEQUENCE [LARGE SCALE GENOMIC DNA]</scope>
    <source>
        <strain evidence="3">cv. HFTH1</strain>
        <tissue evidence="2">Young leaf</tissue>
    </source>
</reference>
<dbReference type="PANTHER" id="PTHR31900">
    <property type="entry name" value="F-BOX/RNI SUPERFAMILY PROTEIN-RELATED"/>
    <property type="match status" value="1"/>
</dbReference>
<dbReference type="Gene3D" id="1.20.1280.50">
    <property type="match status" value="1"/>
</dbReference>